<evidence type="ECO:0000313" key="8">
    <source>
        <dbReference type="Proteomes" id="UP000680038"/>
    </source>
</evidence>
<reference evidence="7" key="1">
    <citation type="submission" date="2021-04" db="EMBL/GenBank/DDBJ databases">
        <authorList>
            <person name="Rodrigo-Torres L."/>
            <person name="Arahal R. D."/>
            <person name="Lucena T."/>
        </authorList>
    </citation>
    <scope>NUCLEOTIDE SEQUENCE</scope>
    <source>
        <strain evidence="7">CECT 9275</strain>
    </source>
</reference>
<sequence>MFNKYIRITIAFIAILAVSCTEDLLDRYPTDSLNENNFWHNENELKQYANTLYANFAGHSTGTNLSPIVLGDQQSDNMVPLNFDLVAAGKNIVPATGGGWTWTLIRSCNYFLARYNQTPISQELKDRYAGEIRFFKAWDYFNKVKDFGDVPWLSKDLTTNSPELFAPRDTRVLVMDSLLATINTAIVNLPVKSAAEAGRINKDVALLLKGRICLFEGTYRKYYNMAGGDKFLQEAAAATDQLINEGHYQLHSTGNASADYASLFNAMDLASNKEMLLYKAYATGLLGNATVWNIQLNNFNTSASKTLVESYLCKDGKPISQSPLYLGDDSIQVEMKNRDPRLTQTIVSPGTGIQAGFGAPAIPGSDFSGVGVVPSGYQIQKFWSPDQTEYVRIQNGIMDAPIYRYAEVLLINAEAKAELGLATQAVIDKTINLLRKRAGMPDMVIASLVKDTGSEFPEIPVLLDEIRRERRVELAIEGLRFDDLRRWKAGRLLNKPVLGMKFVQKQFPKAVIGSSIFVNDKGFILPYGKSLPGGRTFDEAKNYLLPLPLDELGLNTNLTQNPGWK</sequence>
<keyword evidence="8" id="KW-1185">Reference proteome</keyword>
<accession>A0A916N6Z7</accession>
<evidence type="ECO:0000256" key="2">
    <source>
        <dbReference type="ARBA" id="ARBA00006275"/>
    </source>
</evidence>
<dbReference type="PROSITE" id="PS51257">
    <property type="entry name" value="PROKAR_LIPOPROTEIN"/>
    <property type="match status" value="1"/>
</dbReference>
<evidence type="ECO:0000259" key="6">
    <source>
        <dbReference type="Pfam" id="PF07980"/>
    </source>
</evidence>
<comment type="similarity">
    <text evidence="2">Belongs to the SusD family.</text>
</comment>
<dbReference type="SUPFAM" id="SSF48452">
    <property type="entry name" value="TPR-like"/>
    <property type="match status" value="1"/>
</dbReference>
<evidence type="ECO:0000313" key="7">
    <source>
        <dbReference type="EMBL" id="CAG5006217.1"/>
    </source>
</evidence>
<evidence type="ECO:0000256" key="5">
    <source>
        <dbReference type="ARBA" id="ARBA00023237"/>
    </source>
</evidence>
<dbReference type="RefSeq" id="WP_215240209.1">
    <property type="nucleotide sequence ID" value="NZ_CAJRAF010000002.1"/>
</dbReference>
<comment type="caution">
    <text evidence="7">The sequence shown here is derived from an EMBL/GenBank/DDBJ whole genome shotgun (WGS) entry which is preliminary data.</text>
</comment>
<keyword evidence="5" id="KW-0998">Cell outer membrane</keyword>
<proteinExistence type="inferred from homology"/>
<dbReference type="EMBL" id="CAJRAF010000002">
    <property type="protein sequence ID" value="CAG5006217.1"/>
    <property type="molecule type" value="Genomic_DNA"/>
</dbReference>
<keyword evidence="4" id="KW-0472">Membrane</keyword>
<dbReference type="InterPro" id="IPR012944">
    <property type="entry name" value="SusD_RagB_dom"/>
</dbReference>
<comment type="subcellular location">
    <subcellularLocation>
        <location evidence="1">Cell outer membrane</location>
    </subcellularLocation>
</comment>
<organism evidence="7 8">
    <name type="scientific">Dyadobacter helix</name>
    <dbReference type="NCBI Taxonomy" id="2822344"/>
    <lineage>
        <taxon>Bacteria</taxon>
        <taxon>Pseudomonadati</taxon>
        <taxon>Bacteroidota</taxon>
        <taxon>Cytophagia</taxon>
        <taxon>Cytophagales</taxon>
        <taxon>Spirosomataceae</taxon>
        <taxon>Dyadobacter</taxon>
    </lineage>
</organism>
<evidence type="ECO:0000256" key="3">
    <source>
        <dbReference type="ARBA" id="ARBA00022729"/>
    </source>
</evidence>
<feature type="domain" description="RagB/SusD" evidence="6">
    <location>
        <begin position="301"/>
        <end position="564"/>
    </location>
</feature>
<dbReference type="Gene3D" id="1.25.40.390">
    <property type="match status" value="1"/>
</dbReference>
<name>A0A916N6Z7_9BACT</name>
<dbReference type="GO" id="GO:0009279">
    <property type="term" value="C:cell outer membrane"/>
    <property type="evidence" value="ECO:0007669"/>
    <property type="project" value="UniProtKB-SubCell"/>
</dbReference>
<dbReference type="Pfam" id="PF07980">
    <property type="entry name" value="SusD_RagB"/>
    <property type="match status" value="1"/>
</dbReference>
<dbReference type="Proteomes" id="UP000680038">
    <property type="component" value="Unassembled WGS sequence"/>
</dbReference>
<keyword evidence="3" id="KW-0732">Signal</keyword>
<gene>
    <name evidence="7" type="ORF">DYBT9275_03760</name>
</gene>
<dbReference type="AlphaFoldDB" id="A0A916N6Z7"/>
<protein>
    <recommendedName>
        <fullName evidence="6">RagB/SusD domain-containing protein</fullName>
    </recommendedName>
</protein>
<evidence type="ECO:0000256" key="1">
    <source>
        <dbReference type="ARBA" id="ARBA00004442"/>
    </source>
</evidence>
<evidence type="ECO:0000256" key="4">
    <source>
        <dbReference type="ARBA" id="ARBA00023136"/>
    </source>
</evidence>
<dbReference type="InterPro" id="IPR011990">
    <property type="entry name" value="TPR-like_helical_dom_sf"/>
</dbReference>